<keyword evidence="3" id="KW-1185">Reference proteome</keyword>
<dbReference type="GO" id="GO:0003677">
    <property type="term" value="F:DNA binding"/>
    <property type="evidence" value="ECO:0007669"/>
    <property type="project" value="InterPro"/>
</dbReference>
<comment type="caution">
    <text evidence="2">The sequence shown here is derived from an EMBL/GenBank/DDBJ whole genome shotgun (WGS) entry which is preliminary data.</text>
</comment>
<dbReference type="InterPro" id="IPR036286">
    <property type="entry name" value="LexA/Signal_pep-like_sf"/>
</dbReference>
<dbReference type="Proteomes" id="UP000247973">
    <property type="component" value="Unassembled WGS sequence"/>
</dbReference>
<protein>
    <recommendedName>
        <fullName evidence="1">HTH cro/C1-type domain-containing protein</fullName>
    </recommendedName>
</protein>
<dbReference type="SUPFAM" id="SSF47413">
    <property type="entry name" value="lambda repressor-like DNA-binding domains"/>
    <property type="match status" value="1"/>
</dbReference>
<accession>A0A2V3PRA4</accession>
<dbReference type="InterPro" id="IPR010982">
    <property type="entry name" value="Lambda_DNA-bd_dom_sf"/>
</dbReference>
<dbReference type="SUPFAM" id="SSF51306">
    <property type="entry name" value="LexA/Signal peptidase"/>
    <property type="match status" value="1"/>
</dbReference>
<evidence type="ECO:0000259" key="1">
    <source>
        <dbReference type="PROSITE" id="PS50943"/>
    </source>
</evidence>
<sequence length="230" mass="26812">MTKHTDNETLDYTLIKRHRKRLRITQDELASWMGLQRMSIVRYERGEPIPPESKKKLLYFLNTETQEELYGNPTDDYGMEYQKLSGGNYILKIPFTPVCQYSYLLDTFDLGDTQISIVFDRINSGAYAAFEVRGEAMDDNSRYSLSNGDIAISKEVKIEDLSEEINPKDFWVILIENDILIRKIKGYNQNENSIVFKANNPSIEYADFSLNVSDIKRIYQVTQRITKFLN</sequence>
<dbReference type="Gene3D" id="1.10.260.40">
    <property type="entry name" value="lambda repressor-like DNA-binding domains"/>
    <property type="match status" value="1"/>
</dbReference>
<evidence type="ECO:0000313" key="3">
    <source>
        <dbReference type="Proteomes" id="UP000247973"/>
    </source>
</evidence>
<dbReference type="Gene3D" id="2.10.109.10">
    <property type="entry name" value="Umud Fragment, subunit A"/>
    <property type="match status" value="1"/>
</dbReference>
<dbReference type="OrthoDB" id="3831186at2"/>
<dbReference type="AlphaFoldDB" id="A0A2V3PRA4"/>
<organism evidence="2 3">
    <name type="scientific">Dysgonomonas alginatilytica</name>
    <dbReference type="NCBI Taxonomy" id="1605892"/>
    <lineage>
        <taxon>Bacteria</taxon>
        <taxon>Pseudomonadati</taxon>
        <taxon>Bacteroidota</taxon>
        <taxon>Bacteroidia</taxon>
        <taxon>Bacteroidales</taxon>
        <taxon>Dysgonomonadaceae</taxon>
        <taxon>Dysgonomonas</taxon>
    </lineage>
</organism>
<reference evidence="2 3" key="1">
    <citation type="submission" date="2018-03" db="EMBL/GenBank/DDBJ databases">
        <title>Genomic Encyclopedia of Archaeal and Bacterial Type Strains, Phase II (KMG-II): from individual species to whole genera.</title>
        <authorList>
            <person name="Goeker M."/>
        </authorList>
    </citation>
    <scope>NUCLEOTIDE SEQUENCE [LARGE SCALE GENOMIC DNA]</scope>
    <source>
        <strain evidence="2 3">DSM 100214</strain>
    </source>
</reference>
<name>A0A2V3PRA4_9BACT</name>
<feature type="domain" description="HTH cro/C1-type" evidence="1">
    <location>
        <begin position="15"/>
        <end position="69"/>
    </location>
</feature>
<dbReference type="SMART" id="SM00530">
    <property type="entry name" value="HTH_XRE"/>
    <property type="match status" value="1"/>
</dbReference>
<dbReference type="PROSITE" id="PS50943">
    <property type="entry name" value="HTH_CROC1"/>
    <property type="match status" value="1"/>
</dbReference>
<evidence type="ECO:0000313" key="2">
    <source>
        <dbReference type="EMBL" id="PXV66917.1"/>
    </source>
</evidence>
<dbReference type="EMBL" id="QICL01000004">
    <property type="protein sequence ID" value="PXV66917.1"/>
    <property type="molecule type" value="Genomic_DNA"/>
</dbReference>
<dbReference type="InterPro" id="IPR001387">
    <property type="entry name" value="Cro/C1-type_HTH"/>
</dbReference>
<dbReference type="CDD" id="cd00093">
    <property type="entry name" value="HTH_XRE"/>
    <property type="match status" value="1"/>
</dbReference>
<gene>
    <name evidence="2" type="ORF">CLV62_104178</name>
</gene>
<proteinExistence type="predicted"/>
<dbReference type="RefSeq" id="WP_110309872.1">
    <property type="nucleotide sequence ID" value="NZ_QICL01000004.1"/>
</dbReference>